<protein>
    <submittedName>
        <fullName evidence="2">Uncharacterized protein</fullName>
    </submittedName>
</protein>
<evidence type="ECO:0000313" key="2">
    <source>
        <dbReference type="EMBL" id="RRT50744.1"/>
    </source>
</evidence>
<feature type="region of interest" description="Disordered" evidence="1">
    <location>
        <begin position="82"/>
        <end position="116"/>
    </location>
</feature>
<reference evidence="2 3" key="1">
    <citation type="journal article" date="2014" name="Agronomy (Basel)">
        <title>A Draft Genome Sequence for Ensete ventricosum, the Drought-Tolerant Tree Against Hunger.</title>
        <authorList>
            <person name="Harrison J."/>
            <person name="Moore K.A."/>
            <person name="Paszkiewicz K."/>
            <person name="Jones T."/>
            <person name="Grant M."/>
            <person name="Ambacheew D."/>
            <person name="Muzemil S."/>
            <person name="Studholme D.J."/>
        </authorList>
    </citation>
    <scope>NUCLEOTIDE SEQUENCE [LARGE SCALE GENOMIC DNA]</scope>
</reference>
<evidence type="ECO:0000313" key="3">
    <source>
        <dbReference type="Proteomes" id="UP000287651"/>
    </source>
</evidence>
<organism evidence="2 3">
    <name type="scientific">Ensete ventricosum</name>
    <name type="common">Abyssinian banana</name>
    <name type="synonym">Musa ensete</name>
    <dbReference type="NCBI Taxonomy" id="4639"/>
    <lineage>
        <taxon>Eukaryota</taxon>
        <taxon>Viridiplantae</taxon>
        <taxon>Streptophyta</taxon>
        <taxon>Embryophyta</taxon>
        <taxon>Tracheophyta</taxon>
        <taxon>Spermatophyta</taxon>
        <taxon>Magnoliopsida</taxon>
        <taxon>Liliopsida</taxon>
        <taxon>Zingiberales</taxon>
        <taxon>Musaceae</taxon>
        <taxon>Ensete</taxon>
    </lineage>
</organism>
<dbReference type="AlphaFoldDB" id="A0A426YG62"/>
<feature type="region of interest" description="Disordered" evidence="1">
    <location>
        <begin position="30"/>
        <end position="51"/>
    </location>
</feature>
<feature type="compositionally biased region" description="Basic and acidic residues" evidence="1">
    <location>
        <begin position="30"/>
        <end position="45"/>
    </location>
</feature>
<gene>
    <name evidence="2" type="ORF">B296_00029241</name>
</gene>
<dbReference type="EMBL" id="AMZH03012591">
    <property type="protein sequence ID" value="RRT50744.1"/>
    <property type="molecule type" value="Genomic_DNA"/>
</dbReference>
<feature type="non-terminal residue" evidence="2">
    <location>
        <position position="1"/>
    </location>
</feature>
<accession>A0A426YG62</accession>
<proteinExistence type="predicted"/>
<dbReference type="Proteomes" id="UP000287651">
    <property type="component" value="Unassembled WGS sequence"/>
</dbReference>
<sequence length="134" mass="15371">RKRKVHAGGGRPIEKVAGRIEETTFLHREAERVESGQPPVKERQPRRATARDVQLLRQRKRKRIVVYSNLLSVVAEGCDQQWQHSDARAKRHREKDRGSGIAEEEVAAKDHKGEEVAVTQRRKVISSDSYCLLQ</sequence>
<comment type="caution">
    <text evidence="2">The sequence shown here is derived from an EMBL/GenBank/DDBJ whole genome shotgun (WGS) entry which is preliminary data.</text>
</comment>
<name>A0A426YG62_ENSVE</name>
<feature type="compositionally biased region" description="Basic and acidic residues" evidence="1">
    <location>
        <begin position="106"/>
        <end position="115"/>
    </location>
</feature>
<evidence type="ECO:0000256" key="1">
    <source>
        <dbReference type="SAM" id="MobiDB-lite"/>
    </source>
</evidence>